<dbReference type="EMBL" id="HACA01030199">
    <property type="protein sequence ID" value="CDW47560.1"/>
    <property type="molecule type" value="Transcribed_RNA"/>
</dbReference>
<protein>
    <submittedName>
        <fullName evidence="1">Uncharacterized protein</fullName>
    </submittedName>
</protein>
<reference evidence="1" key="1">
    <citation type="submission" date="2014-05" db="EMBL/GenBank/DDBJ databases">
        <authorList>
            <person name="Chronopoulou M."/>
        </authorList>
    </citation>
    <scope>NUCLEOTIDE SEQUENCE</scope>
    <source>
        <tissue evidence="1">Whole organism</tissue>
    </source>
</reference>
<accession>A0A0K2VB89</accession>
<name>A0A0K2VB89_LEPSM</name>
<evidence type="ECO:0000313" key="1">
    <source>
        <dbReference type="EMBL" id="CDW47560.1"/>
    </source>
</evidence>
<proteinExistence type="predicted"/>
<dbReference type="AlphaFoldDB" id="A0A0K2VB89"/>
<sequence length="27" mass="3366">MRYLTGFRCQNKKILFGSIYYFNILYI</sequence>
<organism evidence="1">
    <name type="scientific">Lepeophtheirus salmonis</name>
    <name type="common">Salmon louse</name>
    <name type="synonym">Caligus salmonis</name>
    <dbReference type="NCBI Taxonomy" id="72036"/>
    <lineage>
        <taxon>Eukaryota</taxon>
        <taxon>Metazoa</taxon>
        <taxon>Ecdysozoa</taxon>
        <taxon>Arthropoda</taxon>
        <taxon>Crustacea</taxon>
        <taxon>Multicrustacea</taxon>
        <taxon>Hexanauplia</taxon>
        <taxon>Copepoda</taxon>
        <taxon>Siphonostomatoida</taxon>
        <taxon>Caligidae</taxon>
        <taxon>Lepeophtheirus</taxon>
    </lineage>
</organism>